<dbReference type="Pfam" id="PF16889">
    <property type="entry name" value="Hepar_II_III_N"/>
    <property type="match status" value="1"/>
</dbReference>
<dbReference type="InterPro" id="IPR008929">
    <property type="entry name" value="Chondroitin_lyas"/>
</dbReference>
<dbReference type="RefSeq" id="WP_168059096.1">
    <property type="nucleotide sequence ID" value="NZ_VTOW01000001.1"/>
</dbReference>
<name>A0A7X6DPI8_9BACT</name>
<feature type="domain" description="Heparin-sulfate lyase N-terminal" evidence="6">
    <location>
        <begin position="27"/>
        <end position="301"/>
    </location>
</feature>
<dbReference type="Pfam" id="PF07940">
    <property type="entry name" value="Hepar_II_III_C"/>
    <property type="match status" value="1"/>
</dbReference>
<dbReference type="Gene3D" id="1.50.10.100">
    <property type="entry name" value="Chondroitin AC/alginate lyase"/>
    <property type="match status" value="1"/>
</dbReference>
<keyword evidence="4" id="KW-0456">Lyase</keyword>
<evidence type="ECO:0000259" key="6">
    <source>
        <dbReference type="Pfam" id="PF16889"/>
    </source>
</evidence>
<evidence type="ECO:0000256" key="1">
    <source>
        <dbReference type="ARBA" id="ARBA00004418"/>
    </source>
</evidence>
<evidence type="ECO:0008006" key="9">
    <source>
        <dbReference type="Google" id="ProtNLM"/>
    </source>
</evidence>
<comment type="caution">
    <text evidence="7">The sequence shown here is derived from an EMBL/GenBank/DDBJ whole genome shotgun (WGS) entry which is preliminary data.</text>
</comment>
<dbReference type="PANTHER" id="PTHR39210:SF1">
    <property type="entry name" value="HEPARIN-SULFATE LYASE"/>
    <property type="match status" value="1"/>
</dbReference>
<dbReference type="GO" id="GO:0016829">
    <property type="term" value="F:lyase activity"/>
    <property type="evidence" value="ECO:0007669"/>
    <property type="project" value="UniProtKB-KW"/>
</dbReference>
<evidence type="ECO:0000256" key="4">
    <source>
        <dbReference type="ARBA" id="ARBA00023239"/>
    </source>
</evidence>
<feature type="domain" description="Heparinase II/III-like C-terminal" evidence="5">
    <location>
        <begin position="332"/>
        <end position="561"/>
    </location>
</feature>
<evidence type="ECO:0000313" key="8">
    <source>
        <dbReference type="Proteomes" id="UP000534783"/>
    </source>
</evidence>
<comment type="subcellular location">
    <subcellularLocation>
        <location evidence="1">Periplasm</location>
    </subcellularLocation>
</comment>
<keyword evidence="8" id="KW-1185">Reference proteome</keyword>
<accession>A0A7X6DPI8</accession>
<dbReference type="AlphaFoldDB" id="A0A7X6DPI8"/>
<dbReference type="SUPFAM" id="SSF48230">
    <property type="entry name" value="Chondroitin AC/alginate lyase"/>
    <property type="match status" value="1"/>
</dbReference>
<evidence type="ECO:0000313" key="7">
    <source>
        <dbReference type="EMBL" id="NKE70864.1"/>
    </source>
</evidence>
<organism evidence="7 8">
    <name type="scientific">Candidatus Manganitrophus noduliformans</name>
    <dbReference type="NCBI Taxonomy" id="2606439"/>
    <lineage>
        <taxon>Bacteria</taxon>
        <taxon>Pseudomonadati</taxon>
        <taxon>Nitrospirota</taxon>
        <taxon>Nitrospiria</taxon>
        <taxon>Candidatus Troglogloeales</taxon>
        <taxon>Candidatus Manganitrophaceae</taxon>
        <taxon>Candidatus Manganitrophus</taxon>
    </lineage>
</organism>
<dbReference type="PANTHER" id="PTHR39210">
    <property type="entry name" value="HEPARIN-SULFATE LYASE"/>
    <property type="match status" value="1"/>
</dbReference>
<dbReference type="GO" id="GO:0042597">
    <property type="term" value="C:periplasmic space"/>
    <property type="evidence" value="ECO:0007669"/>
    <property type="project" value="UniProtKB-SubCell"/>
</dbReference>
<dbReference type="EMBL" id="VTOW01000001">
    <property type="protein sequence ID" value="NKE70864.1"/>
    <property type="molecule type" value="Genomic_DNA"/>
</dbReference>
<reference evidence="7 8" key="1">
    <citation type="journal article" date="2020" name="Nature">
        <title>Bacterial chemolithoautotrophy via manganese oxidation.</title>
        <authorList>
            <person name="Yu H."/>
            <person name="Leadbetter J.R."/>
        </authorList>
    </citation>
    <scope>NUCLEOTIDE SEQUENCE [LARGE SCALE GENOMIC DNA]</scope>
    <source>
        <strain evidence="7 8">Mn-1</strain>
    </source>
</reference>
<gene>
    <name evidence="7" type="ORF">MNODULE_08945</name>
</gene>
<evidence type="ECO:0000256" key="3">
    <source>
        <dbReference type="ARBA" id="ARBA00022764"/>
    </source>
</evidence>
<evidence type="ECO:0000259" key="5">
    <source>
        <dbReference type="Pfam" id="PF07940"/>
    </source>
</evidence>
<dbReference type="InterPro" id="IPR031680">
    <property type="entry name" value="Hepar_II_III_N"/>
</dbReference>
<sequence>MTHRGNQAPAKKGIGFFRRSQCFEMPEQVLTYYRTRMEIDYFPVADENETAREKIDDILRNRFEFNHESHPLSDPIDWKTNPSRDVEWLILLHKFYYAVGLGMAYRETQDPRYAEKWMALTASWIDSVPLDFLPSDVAGRRIQNWIFAHYYFVTSGPTPAVSPDFYVKFLESIYRQVNHLREHLTPARNHRTLELYAIFLAAVVFPEMKGAEEWLAFSKNELLKNIQTDLLPDGVHCELSTDYHHLVLKNYLGIRKLAALNGIGMPGEFDSLVQKALTFSLYVHKPDGFIPSLSDGDVRSFLDLLAQGYRLYGSEELLYAASKGKGGRPPALRSKGFPAAGYYILRSGRGNGAEPYEDERYLVFDCGPLGEGNHGHLDLLSIEVAGYGRSLIVDPGRYTYDESGETNWRARFRGTAYHNTVMVDGRNQTAYRFDKKKYKIKGPPPDREMKRFICGRGFDYLHGIARSHEYEAVHERKVFFACPEYWIVSDFLIAQQPHDYDLLFHLSDEAHQKVSVSVELGTLLVNSPHLVVAQALDPEAELHVEQGYLSRTYGVKHPAPVLRFMRHGTNVSYHTVLYPYKDQAPGISVEALSVTGGSGGHCSEGASALCITVTRNGERFCDYYFTARNEVGLEYLFDDLQYNGTFAFVRKDSEGRIVRVHTEQSRMLSVSGKTISPEDHQR</sequence>
<dbReference type="InterPro" id="IPR012480">
    <property type="entry name" value="Hepar_II_III_C"/>
</dbReference>
<dbReference type="Gene3D" id="2.70.98.70">
    <property type="match status" value="1"/>
</dbReference>
<proteinExistence type="predicted"/>
<evidence type="ECO:0000256" key="2">
    <source>
        <dbReference type="ARBA" id="ARBA00022729"/>
    </source>
</evidence>
<protein>
    <recommendedName>
        <fullName evidence="9">Heparin-sulfate lyase N-terminal domain-containing protein</fullName>
    </recommendedName>
</protein>
<keyword evidence="2" id="KW-0732">Signal</keyword>
<dbReference type="Proteomes" id="UP000534783">
    <property type="component" value="Unassembled WGS sequence"/>
</dbReference>
<keyword evidence="3" id="KW-0574">Periplasm</keyword>